<dbReference type="InterPro" id="IPR036249">
    <property type="entry name" value="Thioredoxin-like_sf"/>
</dbReference>
<dbReference type="SMART" id="SM01248">
    <property type="entry name" value="KaiB"/>
    <property type="match status" value="1"/>
</dbReference>
<evidence type="ECO:0000259" key="1">
    <source>
        <dbReference type="SMART" id="SM01248"/>
    </source>
</evidence>
<comment type="caution">
    <text evidence="2">The sequence shown here is derived from an EMBL/GenBank/DDBJ whole genome shotgun (WGS) entry which is preliminary data.</text>
</comment>
<dbReference type="CDD" id="cd02978">
    <property type="entry name" value="KaiB_like"/>
    <property type="match status" value="1"/>
</dbReference>
<accession>A0A0W0UZK1</accession>
<dbReference type="PANTHER" id="PTHR41709:SF2">
    <property type="entry name" value="CIRCADIAN CLOCK PROTEIN KAIB2"/>
    <property type="match status" value="1"/>
</dbReference>
<dbReference type="Proteomes" id="UP000093336">
    <property type="component" value="Unassembled WGS sequence"/>
</dbReference>
<gene>
    <name evidence="3" type="ORF">A8135_12165</name>
    <name evidence="2" type="ORF">Ljam_0066</name>
</gene>
<evidence type="ECO:0000313" key="4">
    <source>
        <dbReference type="Proteomes" id="UP000054715"/>
    </source>
</evidence>
<dbReference type="Gene3D" id="3.40.30.10">
    <property type="entry name" value="Glutaredoxin"/>
    <property type="match status" value="1"/>
</dbReference>
<dbReference type="InterPro" id="IPR011649">
    <property type="entry name" value="KaiB_domain"/>
</dbReference>
<evidence type="ECO:0000313" key="3">
    <source>
        <dbReference type="EMBL" id="OCH98304.1"/>
    </source>
</evidence>
<dbReference type="PANTHER" id="PTHR41709">
    <property type="entry name" value="KAIB-LIKE PROTEIN 1"/>
    <property type="match status" value="1"/>
</dbReference>
<name>A0A0W0UZK1_9GAMM</name>
<proteinExistence type="predicted"/>
<protein>
    <submittedName>
        <fullName evidence="3">Circadian clock protein KaiB</fullName>
    </submittedName>
    <submittedName>
        <fullName evidence="2">KaiB-like protein 2</fullName>
    </submittedName>
</protein>
<sequence>MDIRATGKKYKWIMVLYIAGHTPRCIAALSNLKKICDEYLPGQYTIEIIDLLKQPALAKEHQILAIPTLIRKLPQPIRKAIGDLSNKERIISGLELRYHEK</sequence>
<dbReference type="AlphaFoldDB" id="A0A0W0UZK1"/>
<keyword evidence="5" id="KW-1185">Reference proteome</keyword>
<dbReference type="PATRIC" id="fig|455.5.peg.69"/>
<organism evidence="2 4">
    <name type="scientific">Legionella jamestowniensis</name>
    <dbReference type="NCBI Taxonomy" id="455"/>
    <lineage>
        <taxon>Bacteria</taxon>
        <taxon>Pseudomonadati</taxon>
        <taxon>Pseudomonadota</taxon>
        <taxon>Gammaproteobacteria</taxon>
        <taxon>Legionellales</taxon>
        <taxon>Legionellaceae</taxon>
        <taxon>Legionella</taxon>
    </lineage>
</organism>
<evidence type="ECO:0000313" key="2">
    <source>
        <dbReference type="EMBL" id="KTD13276.1"/>
    </source>
</evidence>
<dbReference type="EMBL" id="LYOZ01000016">
    <property type="protein sequence ID" value="OCH98304.1"/>
    <property type="molecule type" value="Genomic_DNA"/>
</dbReference>
<dbReference type="Proteomes" id="UP000054715">
    <property type="component" value="Unassembled WGS sequence"/>
</dbReference>
<dbReference type="OrthoDB" id="5458519at2"/>
<dbReference type="STRING" id="455.Ljam_0066"/>
<reference evidence="2 4" key="1">
    <citation type="submission" date="2015-11" db="EMBL/GenBank/DDBJ databases">
        <title>Genomic analysis of 38 Legionella species identifies large and diverse effector repertoires.</title>
        <authorList>
            <person name="Burstein D."/>
            <person name="Amaro F."/>
            <person name="Zusman T."/>
            <person name="Lifshitz Z."/>
            <person name="Cohen O."/>
            <person name="Gilbert J.A."/>
            <person name="Pupko T."/>
            <person name="Shuman H.A."/>
            <person name="Segal G."/>
        </authorList>
    </citation>
    <scope>NUCLEOTIDE SEQUENCE [LARGE SCALE GENOMIC DNA]</scope>
    <source>
        <strain evidence="2 4">JA-26-G1-E2</strain>
    </source>
</reference>
<reference evidence="3 5" key="2">
    <citation type="submission" date="2016-05" db="EMBL/GenBank/DDBJ databases">
        <authorList>
            <person name="Prochazka B."/>
            <person name="Indra A."/>
            <person name="Hasenberger P."/>
            <person name="Blaschitz M."/>
            <person name="Wagner L."/>
            <person name="Wewalka G."/>
            <person name="Sorschag S."/>
            <person name="Schmid D."/>
            <person name="Ruppitsch W."/>
        </authorList>
    </citation>
    <scope>NUCLEOTIDE SEQUENCE [LARGE SCALE GENOMIC DNA]</scope>
    <source>
        <strain evidence="3 5">974010_12</strain>
    </source>
</reference>
<dbReference type="GO" id="GO:0048511">
    <property type="term" value="P:rhythmic process"/>
    <property type="evidence" value="ECO:0007669"/>
    <property type="project" value="InterPro"/>
</dbReference>
<dbReference type="Pfam" id="PF07689">
    <property type="entry name" value="KaiB"/>
    <property type="match status" value="1"/>
</dbReference>
<dbReference type="InterPro" id="IPR039022">
    <property type="entry name" value="KaiB-like"/>
</dbReference>
<feature type="domain" description="KaiB" evidence="1">
    <location>
        <begin position="15"/>
        <end position="96"/>
    </location>
</feature>
<evidence type="ECO:0000313" key="5">
    <source>
        <dbReference type="Proteomes" id="UP000093336"/>
    </source>
</evidence>
<dbReference type="SUPFAM" id="SSF52833">
    <property type="entry name" value="Thioredoxin-like"/>
    <property type="match status" value="1"/>
</dbReference>
<dbReference type="RefSeq" id="WP_058448151.1">
    <property type="nucleotide sequence ID" value="NZ_CAAAJF010000003.1"/>
</dbReference>
<dbReference type="EMBL" id="LNYG01000001">
    <property type="protein sequence ID" value="KTD13276.1"/>
    <property type="molecule type" value="Genomic_DNA"/>
</dbReference>